<dbReference type="OrthoDB" id="5933722at2"/>
<evidence type="ECO:0000256" key="6">
    <source>
        <dbReference type="SAM" id="Phobius"/>
    </source>
</evidence>
<reference evidence="9 10" key="1">
    <citation type="submission" date="2016-10" db="EMBL/GenBank/DDBJ databases">
        <authorList>
            <person name="de Groot N.N."/>
        </authorList>
    </citation>
    <scope>NUCLEOTIDE SEQUENCE [LARGE SCALE GENOMIC DNA]</scope>
    <source>
        <strain evidence="9 10">DSM 25186</strain>
    </source>
</reference>
<dbReference type="PANTHER" id="PTHR30572:SF18">
    <property type="entry name" value="ABC-TYPE MACROLIDE FAMILY EXPORT SYSTEM PERMEASE COMPONENT 2"/>
    <property type="match status" value="1"/>
</dbReference>
<dbReference type="InterPro" id="IPR050250">
    <property type="entry name" value="Macrolide_Exporter_MacB"/>
</dbReference>
<keyword evidence="5 6" id="KW-0472">Membrane</keyword>
<evidence type="ECO:0000313" key="9">
    <source>
        <dbReference type="EMBL" id="SDM58794.1"/>
    </source>
</evidence>
<feature type="transmembrane region" description="Helical" evidence="6">
    <location>
        <begin position="691"/>
        <end position="714"/>
    </location>
</feature>
<dbReference type="PROSITE" id="PS51257">
    <property type="entry name" value="PROKAR_LIPOPROTEIN"/>
    <property type="match status" value="1"/>
</dbReference>
<sequence length="814" mass="90052">MLRNYFLTAWRNLRKQKGYSFINILGLAVGVACCLLIVLFVQDELSYDRHFPNAERIFRVKSEILFGGNHMYGAVVQDPMAETLARDYPEVEASVRFREQGSFLVRRGTQENLKEEKVIYADSTLFQVFQLPMLQGNPQQALREPQTLLLSESAARRYFGPELDKGESILGQTLVLDNEVDYRVTGVVPDLPSNTHFHFDVFLSMVSLEESRQDNWLSHNFVTYVLLTDPAAAPALEAKMPHLIETHILPQAAQVLGVNDTEAFEASGNKLVYTLQPLTDIHLHSDLTAELEPNGSILYVWIFSAIAAFILLLACINFMNLATARAAMRAKEVGIRKAVGSLRQQLVGQFLSESVLVSAVAFVLAVALVQLVLPFYNNFTNKTLTLSLVGTPWTLPLLLVGALVVGLLAGSYPAFFLSAFQPIRVLKGQVVSASRGAFLRKGLVVFQFVTSIVLIIGTLVVGRQLQYIQQKKLGFNKEQVLLINDVYAMGNQVQSFKEEIKKLPGVVNASVTGYLPVPSYRNDSPLFPEGNTDQEAAVSMQNWFVDHDYINTFGMEIVAGRDFSVDFPSDSSAILLNESAARAFGFENPIGQRLSSITDFRTGATESLTIIGVVKDFHFESLRQHIGPLGMRLGRSQGSLSVRAQTRDLPQLITALETKWKALAPGQPFAYSFLDDRFTETYRTEQRLGSIFMAFAGLAIFIACLGLVGLATYTATQRTKEIGVRKVLGASVSQIVLLLSREFALLVGVAFLVSVPLSLWIMHRWLDAFAYRTDLSWQPFALAGGAALVVALLSVGLQSLKAARSNPVRSLRSE</sequence>
<keyword evidence="4 6" id="KW-1133">Transmembrane helix</keyword>
<evidence type="ECO:0000256" key="5">
    <source>
        <dbReference type="ARBA" id="ARBA00023136"/>
    </source>
</evidence>
<dbReference type="RefSeq" id="WP_089688282.1">
    <property type="nucleotide sequence ID" value="NZ_FNFO01000016.1"/>
</dbReference>
<dbReference type="InterPro" id="IPR003838">
    <property type="entry name" value="ABC3_permease_C"/>
</dbReference>
<feature type="domain" description="MacB-like periplasmic core" evidence="8">
    <location>
        <begin position="20"/>
        <end position="240"/>
    </location>
</feature>
<dbReference type="Pfam" id="PF02687">
    <property type="entry name" value="FtsX"/>
    <property type="match status" value="2"/>
</dbReference>
<dbReference type="STRING" id="1075417.SAMN05421823_11652"/>
<dbReference type="GO" id="GO:0005886">
    <property type="term" value="C:plasma membrane"/>
    <property type="evidence" value="ECO:0007669"/>
    <property type="project" value="UniProtKB-SubCell"/>
</dbReference>
<feature type="domain" description="MacB-like periplasmic core" evidence="8">
    <location>
        <begin position="452"/>
        <end position="617"/>
    </location>
</feature>
<feature type="transmembrane region" description="Helical" evidence="6">
    <location>
        <begin position="298"/>
        <end position="319"/>
    </location>
</feature>
<dbReference type="PANTHER" id="PTHR30572">
    <property type="entry name" value="MEMBRANE COMPONENT OF TRANSPORTER-RELATED"/>
    <property type="match status" value="1"/>
</dbReference>
<dbReference type="GO" id="GO:0022857">
    <property type="term" value="F:transmembrane transporter activity"/>
    <property type="evidence" value="ECO:0007669"/>
    <property type="project" value="TreeGrafter"/>
</dbReference>
<feature type="transmembrane region" description="Helical" evidence="6">
    <location>
        <begin position="350"/>
        <end position="373"/>
    </location>
</feature>
<evidence type="ECO:0000259" key="8">
    <source>
        <dbReference type="Pfam" id="PF12704"/>
    </source>
</evidence>
<feature type="transmembrane region" description="Helical" evidence="6">
    <location>
        <begin position="735"/>
        <end position="760"/>
    </location>
</feature>
<accession>A0A1G9UGA9</accession>
<evidence type="ECO:0000256" key="1">
    <source>
        <dbReference type="ARBA" id="ARBA00004651"/>
    </source>
</evidence>
<organism evidence="9 10">
    <name type="scientific">Catalinimonas alkaloidigena</name>
    <dbReference type="NCBI Taxonomy" id="1075417"/>
    <lineage>
        <taxon>Bacteria</taxon>
        <taxon>Pseudomonadati</taxon>
        <taxon>Bacteroidota</taxon>
        <taxon>Cytophagia</taxon>
        <taxon>Cytophagales</taxon>
        <taxon>Catalimonadaceae</taxon>
        <taxon>Catalinimonas</taxon>
    </lineage>
</organism>
<feature type="transmembrane region" description="Helical" evidence="6">
    <location>
        <begin position="21"/>
        <end position="41"/>
    </location>
</feature>
<proteinExistence type="predicted"/>
<dbReference type="InterPro" id="IPR025857">
    <property type="entry name" value="MacB_PCD"/>
</dbReference>
<dbReference type="Proteomes" id="UP000198510">
    <property type="component" value="Unassembled WGS sequence"/>
</dbReference>
<keyword evidence="3 6" id="KW-0812">Transmembrane</keyword>
<feature type="domain" description="ABC3 transporter permease C-terminal" evidence="7">
    <location>
        <begin position="694"/>
        <end position="807"/>
    </location>
</feature>
<dbReference type="Pfam" id="PF12704">
    <property type="entry name" value="MacB_PCD"/>
    <property type="match status" value="2"/>
</dbReference>
<evidence type="ECO:0000256" key="3">
    <source>
        <dbReference type="ARBA" id="ARBA00022692"/>
    </source>
</evidence>
<feature type="transmembrane region" description="Helical" evidence="6">
    <location>
        <begin position="438"/>
        <end position="461"/>
    </location>
</feature>
<dbReference type="AlphaFoldDB" id="A0A1G9UGA9"/>
<evidence type="ECO:0000256" key="2">
    <source>
        <dbReference type="ARBA" id="ARBA00022475"/>
    </source>
</evidence>
<feature type="transmembrane region" description="Helical" evidence="6">
    <location>
        <begin position="393"/>
        <end position="417"/>
    </location>
</feature>
<evidence type="ECO:0000313" key="10">
    <source>
        <dbReference type="Proteomes" id="UP000198510"/>
    </source>
</evidence>
<evidence type="ECO:0000259" key="7">
    <source>
        <dbReference type="Pfam" id="PF02687"/>
    </source>
</evidence>
<evidence type="ECO:0000256" key="4">
    <source>
        <dbReference type="ARBA" id="ARBA00022989"/>
    </source>
</evidence>
<protein>
    <submittedName>
        <fullName evidence="9">Putative ABC transport system permease protein</fullName>
    </submittedName>
</protein>
<name>A0A1G9UGA9_9BACT</name>
<feature type="domain" description="ABC3 transporter permease C-terminal" evidence="7">
    <location>
        <begin position="305"/>
        <end position="420"/>
    </location>
</feature>
<gene>
    <name evidence="9" type="ORF">SAMN05421823_11652</name>
</gene>
<keyword evidence="2" id="KW-1003">Cell membrane</keyword>
<dbReference type="EMBL" id="FNFO01000016">
    <property type="protein sequence ID" value="SDM58794.1"/>
    <property type="molecule type" value="Genomic_DNA"/>
</dbReference>
<comment type="subcellular location">
    <subcellularLocation>
        <location evidence="1">Cell membrane</location>
        <topology evidence="1">Multi-pass membrane protein</topology>
    </subcellularLocation>
</comment>
<keyword evidence="10" id="KW-1185">Reference proteome</keyword>
<feature type="transmembrane region" description="Helical" evidence="6">
    <location>
        <begin position="780"/>
        <end position="800"/>
    </location>
</feature>